<evidence type="ECO:0000313" key="2">
    <source>
        <dbReference type="Proteomes" id="UP000216752"/>
    </source>
</evidence>
<name>A0ABZ3IU18_9FIRM</name>
<proteinExistence type="predicted"/>
<gene>
    <name evidence="1" type="ORF">SPSIL_051410</name>
</gene>
<sequence>MNKISLSRAASMISPDIGDVLEIFLYTNLSALVSSNPDVVLTPSFQAALTSALNSISGRHNITLPSDITNILEVFIIMNASRIV</sequence>
<reference evidence="1" key="1">
    <citation type="submission" date="2024-05" db="EMBL/GenBank/DDBJ databases">
        <title>Isolation and characterization of Sporomusa carbonis sp. nov., a carboxydotrophic hydrogenogen in the genus of Sporomusa isolated from a charcoal burning pile.</title>
        <authorList>
            <person name="Boeer T."/>
            <person name="Rosenbaum F."/>
            <person name="Eysell L."/>
            <person name="Mueller V."/>
            <person name="Daniel R."/>
            <person name="Poehlein A."/>
        </authorList>
    </citation>
    <scope>NUCLEOTIDE SEQUENCE [LARGE SCALE GENOMIC DNA]</scope>
    <source>
        <strain evidence="1">DSM 10669</strain>
    </source>
</reference>
<dbReference type="RefSeq" id="WP_094604342.1">
    <property type="nucleotide sequence ID" value="NZ_CP155573.1"/>
</dbReference>
<protein>
    <submittedName>
        <fullName evidence="1">Uncharacterized protein</fullName>
    </submittedName>
</protein>
<organism evidence="1 2">
    <name type="scientific">Sporomusa silvacetica DSM 10669</name>
    <dbReference type="NCBI Taxonomy" id="1123289"/>
    <lineage>
        <taxon>Bacteria</taxon>
        <taxon>Bacillati</taxon>
        <taxon>Bacillota</taxon>
        <taxon>Negativicutes</taxon>
        <taxon>Selenomonadales</taxon>
        <taxon>Sporomusaceae</taxon>
        <taxon>Sporomusa</taxon>
    </lineage>
</organism>
<dbReference type="Proteomes" id="UP000216752">
    <property type="component" value="Chromosome"/>
</dbReference>
<accession>A0ABZ3IU18</accession>
<evidence type="ECO:0000313" key="1">
    <source>
        <dbReference type="EMBL" id="XFO68913.1"/>
    </source>
</evidence>
<dbReference type="EMBL" id="CP155573">
    <property type="protein sequence ID" value="XFO68913.1"/>
    <property type="molecule type" value="Genomic_DNA"/>
</dbReference>
<keyword evidence="2" id="KW-1185">Reference proteome</keyword>